<evidence type="ECO:0000313" key="9">
    <source>
        <dbReference type="Proteomes" id="UP000177870"/>
    </source>
</evidence>
<keyword evidence="4 6" id="KW-1133">Transmembrane helix</keyword>
<dbReference type="EMBL" id="CP017599">
    <property type="protein sequence ID" value="AOW98970.1"/>
    <property type="molecule type" value="Genomic_DNA"/>
</dbReference>
<evidence type="ECO:0000256" key="4">
    <source>
        <dbReference type="ARBA" id="ARBA00022989"/>
    </source>
</evidence>
<comment type="subcellular location">
    <subcellularLocation>
        <location evidence="1 6">Cell membrane</location>
        <topology evidence="1 6">Multi-pass membrane protein</topology>
    </subcellularLocation>
</comment>
<evidence type="ECO:0000259" key="7">
    <source>
        <dbReference type="Pfam" id="PF09335"/>
    </source>
</evidence>
<dbReference type="PANTHER" id="PTHR12677">
    <property type="entry name" value="GOLGI APPARATUS MEMBRANE PROTEIN TVP38-RELATED"/>
    <property type="match status" value="1"/>
</dbReference>
<dbReference type="GO" id="GO:0005886">
    <property type="term" value="C:plasma membrane"/>
    <property type="evidence" value="ECO:0007669"/>
    <property type="project" value="UniProtKB-SubCell"/>
</dbReference>
<comment type="similarity">
    <text evidence="6">Belongs to the TVP38/TMEM64 family.</text>
</comment>
<dbReference type="InterPro" id="IPR032816">
    <property type="entry name" value="VTT_dom"/>
</dbReference>
<feature type="transmembrane region" description="Helical" evidence="6">
    <location>
        <begin position="167"/>
        <end position="185"/>
    </location>
</feature>
<feature type="transmembrane region" description="Helical" evidence="6">
    <location>
        <begin position="49"/>
        <end position="67"/>
    </location>
</feature>
<keyword evidence="3 6" id="KW-0812">Transmembrane</keyword>
<dbReference type="InterPro" id="IPR015414">
    <property type="entry name" value="TMEM64"/>
</dbReference>
<reference evidence="9" key="1">
    <citation type="submission" date="2016-10" db="EMBL/GenBank/DDBJ databases">
        <title>Comparative genomics uncovers the prolific and rare metabolic potential of the cyanobacterial genus Moorea.</title>
        <authorList>
            <person name="Leao T."/>
            <person name="Castelao G."/>
            <person name="Korobeynikov A."/>
            <person name="Monroe E.A."/>
            <person name="Podell S."/>
            <person name="Glukhov E."/>
            <person name="Allen E."/>
            <person name="Gerwick W.H."/>
            <person name="Gerwick L."/>
        </authorList>
    </citation>
    <scope>NUCLEOTIDE SEQUENCE [LARGE SCALE GENOMIC DNA]</scope>
    <source>
        <strain evidence="9">PAL-8-15-08-1</strain>
    </source>
</reference>
<evidence type="ECO:0000256" key="1">
    <source>
        <dbReference type="ARBA" id="ARBA00004651"/>
    </source>
</evidence>
<sequence>MMRLNRLLKRRSLWLAIALFILVLLCYSTPVRALFNQRFLVQQLQGLGHWAICLFILVYALATVLGIPGTVLTIAGGTVFGLVWGTFWSVIGATLGALGAFWVARYLLRDWVEYKFRHHKALVSFNQAVMQTPLMFVLAVRFAPISPFNVVNFLFGLTPISSVEYTLGTFFGIIPGTLAYTWLGVTGGAALQGGDRLPFFLALSFLGILSALPLLAKRKKK</sequence>
<feature type="transmembrane region" description="Helical" evidence="6">
    <location>
        <begin position="134"/>
        <end position="155"/>
    </location>
</feature>
<name>A0A1D8TMU2_9CYAN</name>
<feature type="transmembrane region" description="Helical" evidence="6">
    <location>
        <begin position="197"/>
        <end position="216"/>
    </location>
</feature>
<accession>A0A1D8TMU2</accession>
<organism evidence="8 9">
    <name type="scientific">Moorena producens PAL-8-15-08-1</name>
    <dbReference type="NCBI Taxonomy" id="1458985"/>
    <lineage>
        <taxon>Bacteria</taxon>
        <taxon>Bacillati</taxon>
        <taxon>Cyanobacteriota</taxon>
        <taxon>Cyanophyceae</taxon>
        <taxon>Coleofasciculales</taxon>
        <taxon>Coleofasciculaceae</taxon>
        <taxon>Moorena</taxon>
    </lineage>
</organism>
<proteinExistence type="inferred from homology"/>
<gene>
    <name evidence="8" type="ORF">BJP34_05470</name>
</gene>
<evidence type="ECO:0000256" key="6">
    <source>
        <dbReference type="RuleBase" id="RU366058"/>
    </source>
</evidence>
<dbReference type="STRING" id="1458985.BJP34_05470"/>
<keyword evidence="2 6" id="KW-1003">Cell membrane</keyword>
<dbReference type="Proteomes" id="UP000177870">
    <property type="component" value="Chromosome"/>
</dbReference>
<dbReference type="AlphaFoldDB" id="A0A1D8TMU2"/>
<keyword evidence="5 6" id="KW-0472">Membrane</keyword>
<evidence type="ECO:0000313" key="8">
    <source>
        <dbReference type="EMBL" id="AOW98970.1"/>
    </source>
</evidence>
<evidence type="ECO:0000256" key="5">
    <source>
        <dbReference type="ARBA" id="ARBA00023136"/>
    </source>
</evidence>
<evidence type="ECO:0000256" key="3">
    <source>
        <dbReference type="ARBA" id="ARBA00022692"/>
    </source>
</evidence>
<protein>
    <recommendedName>
        <fullName evidence="6">TVP38/TMEM64 family membrane protein</fullName>
    </recommendedName>
</protein>
<feature type="transmembrane region" description="Helical" evidence="6">
    <location>
        <begin position="79"/>
        <end position="104"/>
    </location>
</feature>
<dbReference type="PANTHER" id="PTHR12677:SF59">
    <property type="entry name" value="GOLGI APPARATUS MEMBRANE PROTEIN TVP38-RELATED"/>
    <property type="match status" value="1"/>
</dbReference>
<evidence type="ECO:0000256" key="2">
    <source>
        <dbReference type="ARBA" id="ARBA00022475"/>
    </source>
</evidence>
<dbReference type="Pfam" id="PF09335">
    <property type="entry name" value="VTT_dom"/>
    <property type="match status" value="1"/>
</dbReference>
<feature type="domain" description="VTT" evidence="7">
    <location>
        <begin position="67"/>
        <end position="184"/>
    </location>
</feature>
<dbReference type="KEGG" id="mpro:BJP34_05470"/>